<reference evidence="3 5" key="1">
    <citation type="journal article" date="2012" name="Nature">
        <title>Algal genomes reveal evolutionary mosaicism and the fate of nucleomorphs.</title>
        <authorList>
            <consortium name="DOE Joint Genome Institute"/>
            <person name="Curtis B.A."/>
            <person name="Tanifuji G."/>
            <person name="Burki F."/>
            <person name="Gruber A."/>
            <person name="Irimia M."/>
            <person name="Maruyama S."/>
            <person name="Arias M.C."/>
            <person name="Ball S.G."/>
            <person name="Gile G.H."/>
            <person name="Hirakawa Y."/>
            <person name="Hopkins J.F."/>
            <person name="Kuo A."/>
            <person name="Rensing S.A."/>
            <person name="Schmutz J."/>
            <person name="Symeonidi A."/>
            <person name="Elias M."/>
            <person name="Eveleigh R.J."/>
            <person name="Herman E.K."/>
            <person name="Klute M.J."/>
            <person name="Nakayama T."/>
            <person name="Obornik M."/>
            <person name="Reyes-Prieto A."/>
            <person name="Armbrust E.V."/>
            <person name="Aves S.J."/>
            <person name="Beiko R.G."/>
            <person name="Coutinho P."/>
            <person name="Dacks J.B."/>
            <person name="Durnford D.G."/>
            <person name="Fast N.M."/>
            <person name="Green B.R."/>
            <person name="Grisdale C.J."/>
            <person name="Hempel F."/>
            <person name="Henrissat B."/>
            <person name="Hoppner M.P."/>
            <person name="Ishida K."/>
            <person name="Kim E."/>
            <person name="Koreny L."/>
            <person name="Kroth P.G."/>
            <person name="Liu Y."/>
            <person name="Malik S.B."/>
            <person name="Maier U.G."/>
            <person name="McRose D."/>
            <person name="Mock T."/>
            <person name="Neilson J.A."/>
            <person name="Onodera N.T."/>
            <person name="Poole A.M."/>
            <person name="Pritham E.J."/>
            <person name="Richards T.A."/>
            <person name="Rocap G."/>
            <person name="Roy S.W."/>
            <person name="Sarai C."/>
            <person name="Schaack S."/>
            <person name="Shirato S."/>
            <person name="Slamovits C.H."/>
            <person name="Spencer D.F."/>
            <person name="Suzuki S."/>
            <person name="Worden A.Z."/>
            <person name="Zauner S."/>
            <person name="Barry K."/>
            <person name="Bell C."/>
            <person name="Bharti A.K."/>
            <person name="Crow J.A."/>
            <person name="Grimwood J."/>
            <person name="Kramer R."/>
            <person name="Lindquist E."/>
            <person name="Lucas S."/>
            <person name="Salamov A."/>
            <person name="McFadden G.I."/>
            <person name="Lane C.E."/>
            <person name="Keeling P.J."/>
            <person name="Gray M.W."/>
            <person name="Grigoriev I.V."/>
            <person name="Archibald J.M."/>
        </authorList>
    </citation>
    <scope>NUCLEOTIDE SEQUENCE</scope>
    <source>
        <strain evidence="3 5">CCMP2712</strain>
    </source>
</reference>
<name>L1IFQ2_GUITC</name>
<feature type="compositionally biased region" description="Basic and acidic residues" evidence="2">
    <location>
        <begin position="671"/>
        <end position="738"/>
    </location>
</feature>
<dbReference type="GeneID" id="17291634"/>
<evidence type="ECO:0000256" key="1">
    <source>
        <dbReference type="SAM" id="Coils"/>
    </source>
</evidence>
<keyword evidence="5" id="KW-1185">Reference proteome</keyword>
<protein>
    <submittedName>
        <fullName evidence="3 4">Uncharacterized protein</fullName>
    </submittedName>
</protein>
<dbReference type="Proteomes" id="UP000011087">
    <property type="component" value="Unassembled WGS sequence"/>
</dbReference>
<keyword evidence="1" id="KW-0175">Coiled coil</keyword>
<evidence type="ECO:0000313" key="5">
    <source>
        <dbReference type="Proteomes" id="UP000011087"/>
    </source>
</evidence>
<evidence type="ECO:0000256" key="2">
    <source>
        <dbReference type="SAM" id="MobiDB-lite"/>
    </source>
</evidence>
<dbReference type="KEGG" id="gtt:GUITHDRAFT_118940"/>
<feature type="compositionally biased region" description="Basic and acidic residues" evidence="2">
    <location>
        <begin position="1"/>
        <end position="18"/>
    </location>
</feature>
<dbReference type="EnsemblProtists" id="EKX34897">
    <property type="protein sequence ID" value="EKX34897"/>
    <property type="gene ID" value="GUITHDRAFT_118940"/>
</dbReference>
<gene>
    <name evidence="3" type="ORF">GUITHDRAFT_118940</name>
</gene>
<evidence type="ECO:0000313" key="4">
    <source>
        <dbReference type="EnsemblProtists" id="EKX34897"/>
    </source>
</evidence>
<accession>L1IFQ2</accession>
<dbReference type="PaxDb" id="55529-EKX34897"/>
<dbReference type="HOGENOM" id="CLU_292482_0_0_1"/>
<sequence length="1042" mass="120520">MSSERKTRSTKRVNEDNFKQNLEAAEPEKKKQCYGQAPIIKNLSEIVKVSMLESDKTKPEAKLSCMHGEAGQACKEDYGACASKDLLPFIAHYKCFDVSKKEKFPSPDFLHFWGTAGWSLHGFSATMKVGGVMEKVDAENSSCQNLVKACKSLSSVNPDEMKIQHILRAMFSVESLWSKIPVEDYWKFLADLSTSQEVLDTGMDDFVLIVMCSAHAYFIREFDRKDLKDDHLNMYQWMHCTLPELICKGFKNCNDLYNSYIKWISKNFDIVDAKSIDMLGYIKVIVNYYCFSFLRYSDKFTREYMKTVAPKGMNVDIVDSACLVMRNVQYMRFEPMDYILFVNYDTKSKDDFDAIYLKQIIMVDNPCCSSKGFNTLYFFHGEFFNEMQEVFGESKKFSLFSMEQLFGSYFKAGKDVRYLQATMMVLMDMISKNSIFQVNLIGSVEEDSYQYNFLFVPAQDPRINFLHDNVAGSMKINQIGAMKEGMKTIESTALLNEKCTLRFYQIDRNKFSPYGVMNAKISLKESKIREGYNALDFRDDIVRIIEKQLNPYAKLCDKPCFSKDARDFTSDIKENFDFKAINETKVTENMKPINLIEAVCKEIFPVLMNISCGSEVGKIICRMSVLNLKRMMKCFFFDNNSTFQLVKSNENAFSFVAQCYKKKEIVEIVESDDKSGKTKMDDPIPKKKAEEPKTSLEAGAKKDEKAKKNPEEIAKEAPEQALKTDAKTDAKEIPKTDSEPVQEIPDFDMKVIQAAISKKIASSASMIDPSKMNEIFSECMMDCYYDVISSDPNLKAIVEDIKKDVSKYEIAIKLLEKKIHDIKLEIRNKKVNEDLKKDIYMQQDGDDEIVIGQGKKSLSKDEMVHLARKEGVSTDAYIQGWRSQEWYCQCSDTKKMGRVRLSPLYETPDMKTHCCETCYKKQQLYILLNAPWKFKFSELKEIGNHYPHPKNYDLLRPIDGYTIFQCDLNLLDKVLTLNAFTLRDLMIMYVSHLIKKKKYAKEDYKKAWIDVTSMPKERLVDALEEVKTYIRKFADFYYKIAR</sequence>
<dbReference type="EMBL" id="JH993101">
    <property type="protein sequence ID" value="EKX34897.1"/>
    <property type="molecule type" value="Genomic_DNA"/>
</dbReference>
<feature type="region of interest" description="Disordered" evidence="2">
    <location>
        <begin position="1"/>
        <end position="31"/>
    </location>
</feature>
<organism evidence="3">
    <name type="scientific">Guillardia theta (strain CCMP2712)</name>
    <name type="common">Cryptophyte</name>
    <dbReference type="NCBI Taxonomy" id="905079"/>
    <lineage>
        <taxon>Eukaryota</taxon>
        <taxon>Cryptophyceae</taxon>
        <taxon>Pyrenomonadales</taxon>
        <taxon>Geminigeraceae</taxon>
        <taxon>Guillardia</taxon>
    </lineage>
</organism>
<feature type="coiled-coil region" evidence="1">
    <location>
        <begin position="798"/>
        <end position="832"/>
    </location>
</feature>
<reference evidence="4" key="3">
    <citation type="submission" date="2016-03" db="UniProtKB">
        <authorList>
            <consortium name="EnsemblProtists"/>
        </authorList>
    </citation>
    <scope>IDENTIFICATION</scope>
</reference>
<dbReference type="AlphaFoldDB" id="L1IFQ2"/>
<reference evidence="5" key="2">
    <citation type="submission" date="2012-11" db="EMBL/GenBank/DDBJ databases">
        <authorList>
            <person name="Kuo A."/>
            <person name="Curtis B.A."/>
            <person name="Tanifuji G."/>
            <person name="Burki F."/>
            <person name="Gruber A."/>
            <person name="Irimia M."/>
            <person name="Maruyama S."/>
            <person name="Arias M.C."/>
            <person name="Ball S.G."/>
            <person name="Gile G.H."/>
            <person name="Hirakawa Y."/>
            <person name="Hopkins J.F."/>
            <person name="Rensing S.A."/>
            <person name="Schmutz J."/>
            <person name="Symeonidi A."/>
            <person name="Elias M."/>
            <person name="Eveleigh R.J."/>
            <person name="Herman E.K."/>
            <person name="Klute M.J."/>
            <person name="Nakayama T."/>
            <person name="Obornik M."/>
            <person name="Reyes-Prieto A."/>
            <person name="Armbrust E.V."/>
            <person name="Aves S.J."/>
            <person name="Beiko R.G."/>
            <person name="Coutinho P."/>
            <person name="Dacks J.B."/>
            <person name="Durnford D.G."/>
            <person name="Fast N.M."/>
            <person name="Green B.R."/>
            <person name="Grisdale C."/>
            <person name="Hempe F."/>
            <person name="Henrissat B."/>
            <person name="Hoppner M.P."/>
            <person name="Ishida K.-I."/>
            <person name="Kim E."/>
            <person name="Koreny L."/>
            <person name="Kroth P.G."/>
            <person name="Liu Y."/>
            <person name="Malik S.-B."/>
            <person name="Maier U.G."/>
            <person name="McRose D."/>
            <person name="Mock T."/>
            <person name="Neilson J.A."/>
            <person name="Onodera N.T."/>
            <person name="Poole A.M."/>
            <person name="Pritham E.J."/>
            <person name="Richards T.A."/>
            <person name="Rocap G."/>
            <person name="Roy S.W."/>
            <person name="Sarai C."/>
            <person name="Schaack S."/>
            <person name="Shirato S."/>
            <person name="Slamovits C.H."/>
            <person name="Spencer D.F."/>
            <person name="Suzuki S."/>
            <person name="Worden A.Z."/>
            <person name="Zauner S."/>
            <person name="Barry K."/>
            <person name="Bell C."/>
            <person name="Bharti A.K."/>
            <person name="Crow J.A."/>
            <person name="Grimwood J."/>
            <person name="Kramer R."/>
            <person name="Lindquist E."/>
            <person name="Lucas S."/>
            <person name="Salamov A."/>
            <person name="McFadden G.I."/>
            <person name="Lane C.E."/>
            <person name="Keeling P.J."/>
            <person name="Gray M.W."/>
            <person name="Grigoriev I.V."/>
            <person name="Archibald J.M."/>
        </authorList>
    </citation>
    <scope>NUCLEOTIDE SEQUENCE</scope>
    <source>
        <strain evidence="5">CCMP2712</strain>
    </source>
</reference>
<feature type="region of interest" description="Disordered" evidence="2">
    <location>
        <begin position="671"/>
        <end position="740"/>
    </location>
</feature>
<dbReference type="RefSeq" id="XP_005821877.1">
    <property type="nucleotide sequence ID" value="XM_005821820.1"/>
</dbReference>
<evidence type="ECO:0000313" key="3">
    <source>
        <dbReference type="EMBL" id="EKX34897.1"/>
    </source>
</evidence>
<proteinExistence type="predicted"/>